<evidence type="ECO:0000313" key="1">
    <source>
        <dbReference type="EMBL" id="KAB1158388.1"/>
    </source>
</evidence>
<comment type="caution">
    <text evidence="1">The sequence shown here is derived from an EMBL/GenBank/DDBJ whole genome shotgun (WGS) entry which is preliminary data.</text>
</comment>
<reference evidence="1 2" key="1">
    <citation type="submission" date="2019-09" db="EMBL/GenBank/DDBJ databases">
        <authorList>
            <person name="Cao W.R."/>
        </authorList>
    </citation>
    <scope>NUCLEOTIDE SEQUENCE [LARGE SCALE GENOMIC DNA]</scope>
    <source>
        <strain evidence="2">a4</strain>
    </source>
</reference>
<name>A0A7J5ALP2_9FLAO</name>
<protein>
    <submittedName>
        <fullName evidence="1">Uncharacterized protein</fullName>
    </submittedName>
</protein>
<keyword evidence="2" id="KW-1185">Reference proteome</keyword>
<sequence length="168" mass="18587">MTSTDTSSIVFPPGKVISPEVTIQKSGSIYFENTFERPLPSLVEATQHRCGPISYGPINVKALIFVSSSTPLSASAIKISQLFSVNSFGDYMLQFFIHTTVEDMLKINDNKTTNEYQAYTIKFSTNELVTFPEGISLDKIKVIQTFVWNIDPTTSRGTETTVQDTTPG</sequence>
<evidence type="ECO:0000313" key="2">
    <source>
        <dbReference type="Proteomes" id="UP000467305"/>
    </source>
</evidence>
<gene>
    <name evidence="1" type="ORF">F7018_09430</name>
</gene>
<dbReference type="Proteomes" id="UP000467305">
    <property type="component" value="Unassembled WGS sequence"/>
</dbReference>
<dbReference type="OrthoDB" id="1261979at2"/>
<dbReference type="RefSeq" id="WP_150899812.1">
    <property type="nucleotide sequence ID" value="NZ_WAAU01000013.1"/>
</dbReference>
<dbReference type="AlphaFoldDB" id="A0A7J5ALP2"/>
<proteinExistence type="predicted"/>
<dbReference type="EMBL" id="WAAU01000013">
    <property type="protein sequence ID" value="KAB1158388.1"/>
    <property type="molecule type" value="Genomic_DNA"/>
</dbReference>
<accession>A0A7J5ALP2</accession>
<organism evidence="1 2">
    <name type="scientific">Tenacibaculum aiptasiae</name>
    <dbReference type="NCBI Taxonomy" id="426481"/>
    <lineage>
        <taxon>Bacteria</taxon>
        <taxon>Pseudomonadati</taxon>
        <taxon>Bacteroidota</taxon>
        <taxon>Flavobacteriia</taxon>
        <taxon>Flavobacteriales</taxon>
        <taxon>Flavobacteriaceae</taxon>
        <taxon>Tenacibaculum</taxon>
    </lineage>
</organism>